<dbReference type="GO" id="GO:0016757">
    <property type="term" value="F:glycosyltransferase activity"/>
    <property type="evidence" value="ECO:0007669"/>
    <property type="project" value="InterPro"/>
</dbReference>
<keyword evidence="1" id="KW-1133">Transmembrane helix</keyword>
<keyword evidence="1" id="KW-0472">Membrane</keyword>
<name>A0A2A5CBG1_9GAMM</name>
<dbReference type="EMBL" id="NVWI01000008">
    <property type="protein sequence ID" value="PCJ40686.1"/>
    <property type="molecule type" value="Genomic_DNA"/>
</dbReference>
<sequence length="394" mass="43488">MTKNKILVTASTFPRWLGDTDPPFIYYLCLGLQKYEVHILAPHCKGCPEKEVLKGLHIHRYRYAPQSMEVLAYDGGLLRKIKSRPLYALLLPFFIGGQWLAIRRLQNKHKFALIHAHWIIPQGLVAALSPCKYLLTSHGGDLYALKGKFLTSIKKWILKKAARVTVVSHAMVSECVKLGLRESDVTVQPMGVDTTDLFVAPENHDSAARNGILCVGRLVEKKGISVLIEALAVLRAIEIKPKLTIIGDGPEAENLKRLVSEKKLGAQVIFLGAIRNTDLPAYYQQASIFVLPSIISKDGDQEGLGLVSVEAMACGCPVIASALPAVKDVVSHEKDGLLVEPGSASAFAKAIHRLLEDKNLRNLLAEAGLQRASYFDWKKVSARYQDIIEQLISK</sequence>
<dbReference type="AlphaFoldDB" id="A0A2A5CBG1"/>
<dbReference type="InterPro" id="IPR001296">
    <property type="entry name" value="Glyco_trans_1"/>
</dbReference>
<comment type="caution">
    <text evidence="4">The sequence shown here is derived from an EMBL/GenBank/DDBJ whole genome shotgun (WGS) entry which is preliminary data.</text>
</comment>
<organism evidence="4 5">
    <name type="scientific">SAR86 cluster bacterium</name>
    <dbReference type="NCBI Taxonomy" id="2030880"/>
    <lineage>
        <taxon>Bacteria</taxon>
        <taxon>Pseudomonadati</taxon>
        <taxon>Pseudomonadota</taxon>
        <taxon>Gammaproteobacteria</taxon>
        <taxon>SAR86 cluster</taxon>
    </lineage>
</organism>
<dbReference type="Pfam" id="PF00534">
    <property type="entry name" value="Glycos_transf_1"/>
    <property type="match status" value="1"/>
</dbReference>
<keyword evidence="4" id="KW-0808">Transferase</keyword>
<gene>
    <name evidence="4" type="ORF">COA71_10620</name>
</gene>
<dbReference type="SUPFAM" id="SSF53756">
    <property type="entry name" value="UDP-Glycosyltransferase/glycogen phosphorylase"/>
    <property type="match status" value="1"/>
</dbReference>
<feature type="domain" description="Glycosyl transferase family 1" evidence="2">
    <location>
        <begin position="210"/>
        <end position="369"/>
    </location>
</feature>
<evidence type="ECO:0000256" key="1">
    <source>
        <dbReference type="SAM" id="Phobius"/>
    </source>
</evidence>
<dbReference type="PANTHER" id="PTHR45947">
    <property type="entry name" value="SULFOQUINOVOSYL TRANSFERASE SQD2"/>
    <property type="match status" value="1"/>
</dbReference>
<accession>A0A2A5CBG1</accession>
<dbReference type="PANTHER" id="PTHR45947:SF3">
    <property type="entry name" value="SULFOQUINOVOSYL TRANSFERASE SQD2"/>
    <property type="match status" value="1"/>
</dbReference>
<feature type="transmembrane region" description="Helical" evidence="1">
    <location>
        <begin position="86"/>
        <end position="102"/>
    </location>
</feature>
<feature type="domain" description="Glycosyltransferase subfamily 4-like N-terminal" evidence="3">
    <location>
        <begin position="28"/>
        <end position="195"/>
    </location>
</feature>
<keyword evidence="1" id="KW-0812">Transmembrane</keyword>
<evidence type="ECO:0000313" key="4">
    <source>
        <dbReference type="EMBL" id="PCJ40686.1"/>
    </source>
</evidence>
<evidence type="ECO:0000259" key="3">
    <source>
        <dbReference type="Pfam" id="PF13439"/>
    </source>
</evidence>
<dbReference type="Gene3D" id="3.40.50.2000">
    <property type="entry name" value="Glycogen Phosphorylase B"/>
    <property type="match status" value="2"/>
</dbReference>
<dbReference type="InterPro" id="IPR028098">
    <property type="entry name" value="Glyco_trans_4-like_N"/>
</dbReference>
<dbReference type="Pfam" id="PF13439">
    <property type="entry name" value="Glyco_transf_4"/>
    <property type="match status" value="1"/>
</dbReference>
<dbReference type="Proteomes" id="UP000228987">
    <property type="component" value="Unassembled WGS sequence"/>
</dbReference>
<reference evidence="5" key="1">
    <citation type="submission" date="2017-08" db="EMBL/GenBank/DDBJ databases">
        <title>A dynamic microbial community with high functional redundancy inhabits the cold, oxic subseafloor aquifer.</title>
        <authorList>
            <person name="Tully B.J."/>
            <person name="Wheat C.G."/>
            <person name="Glazer B.T."/>
            <person name="Huber J.A."/>
        </authorList>
    </citation>
    <scope>NUCLEOTIDE SEQUENCE [LARGE SCALE GENOMIC DNA]</scope>
</reference>
<protein>
    <submittedName>
        <fullName evidence="4">Glycosyl transferase</fullName>
    </submittedName>
</protein>
<evidence type="ECO:0000313" key="5">
    <source>
        <dbReference type="Proteomes" id="UP000228987"/>
    </source>
</evidence>
<evidence type="ECO:0000259" key="2">
    <source>
        <dbReference type="Pfam" id="PF00534"/>
    </source>
</evidence>
<proteinExistence type="predicted"/>
<dbReference type="InterPro" id="IPR050194">
    <property type="entry name" value="Glycosyltransferase_grp1"/>
</dbReference>